<dbReference type="CDD" id="cd02869">
    <property type="entry name" value="PseudoU_synth_RluA_like"/>
    <property type="match status" value="1"/>
</dbReference>
<feature type="compositionally biased region" description="Polar residues" evidence="1">
    <location>
        <begin position="54"/>
        <end position="65"/>
    </location>
</feature>
<dbReference type="GO" id="GO:0003723">
    <property type="term" value="F:RNA binding"/>
    <property type="evidence" value="ECO:0007669"/>
    <property type="project" value="InterPro"/>
</dbReference>
<dbReference type="InterPro" id="IPR006145">
    <property type="entry name" value="PsdUridine_synth_RsuA/RluA"/>
</dbReference>
<proteinExistence type="predicted"/>
<feature type="region of interest" description="Disordered" evidence="1">
    <location>
        <begin position="204"/>
        <end position="225"/>
    </location>
</feature>
<dbReference type="OrthoDB" id="418349at2759"/>
<dbReference type="GO" id="GO:0009982">
    <property type="term" value="F:pseudouridine synthase activity"/>
    <property type="evidence" value="ECO:0007669"/>
    <property type="project" value="InterPro"/>
</dbReference>
<dbReference type="PANTHER" id="PTHR21600:SF92">
    <property type="entry name" value="RIBOSOMAL LARGE SUBUNIT PSEUDOURIDINE SYNTHASE C"/>
    <property type="match status" value="1"/>
</dbReference>
<dbReference type="InterPro" id="IPR050188">
    <property type="entry name" value="RluA_PseudoU_synthase"/>
</dbReference>
<comment type="caution">
    <text evidence="3">The sequence shown here is derived from an EMBL/GenBank/DDBJ whole genome shotgun (WGS) entry which is preliminary data.</text>
</comment>
<feature type="region of interest" description="Disordered" evidence="1">
    <location>
        <begin position="54"/>
        <end position="86"/>
    </location>
</feature>
<accession>A0A813FY80</accession>
<dbReference type="PANTHER" id="PTHR21600">
    <property type="entry name" value="MITOCHONDRIAL RNA PSEUDOURIDINE SYNTHASE"/>
    <property type="match status" value="1"/>
</dbReference>
<evidence type="ECO:0000259" key="2">
    <source>
        <dbReference type="Pfam" id="PF00849"/>
    </source>
</evidence>
<dbReference type="EMBL" id="CAJNNV010025615">
    <property type="protein sequence ID" value="CAE8615359.1"/>
    <property type="molecule type" value="Genomic_DNA"/>
</dbReference>
<organism evidence="3 4">
    <name type="scientific">Polarella glacialis</name>
    <name type="common">Dinoflagellate</name>
    <dbReference type="NCBI Taxonomy" id="89957"/>
    <lineage>
        <taxon>Eukaryota</taxon>
        <taxon>Sar</taxon>
        <taxon>Alveolata</taxon>
        <taxon>Dinophyceae</taxon>
        <taxon>Suessiales</taxon>
        <taxon>Suessiaceae</taxon>
        <taxon>Polarella</taxon>
    </lineage>
</organism>
<sequence>MGSLHERMRRRPNPGRQFAQASQVERSRSRSSQRVRSVPISALARNVSLLRASSSNLHSRSTSGAHNDAAAKPAVKFPPTEERDKSRKLKQAILGMAGMVDNGQGAKNKEAEQLMNQKAILGMAGMVDNGQGAKNKEAEQLMNQKARLSMAGMVDNGQGAKNKEVDLLMAQKASFLEFAAKLEHCSDEDLLNEITAVRAAGQKDQASFPDEGFVPEGSEEIPEPADVSCEEMSLLDDMLNAEMSDIDDFDGDDCEGDDLDLDGDVDLSEDEGDVNLSEDANQKDIESCGPSLRFGYHWLAATDVQAQLAHPQAALQFRQRLATVLGSEIRDILVLWEHALVFDDCPPLVGFRHAQDAMLAMRSADLGDIGLKRIWTPESQRNGRLPKGAVVALCPCQEMAPQGSSEVCSKCGGVPTKYQRSIGSARDDYQLIFKAENDVEVEPTQGPKVALDHDGVLVVIKPAFWTVTTGVDASQIRSRLPQLQSWIVETLGDRYPYLRENHRGGLVHRLDVQTSGPILIATQLRTFKFLRQSLHEHKFYKEYIALMHGALPPDRGTGVLDYRLLTLKDKGASWKTEVNEKGETAKTLYEALAVYQDTHKGKIEYYTLVRLQLLTGKTHQIRVHLQALAKDVGLPVRGIVGDYKYLSPDQCRQDKRLVQRVFLHAFRLHVPAPGRAGEMHQVRCALPPELKKTLSNMEVNEELTQELRRRRQLAKPVMQVDDGARLKSWFPGLTCESDLVAKAQI</sequence>
<dbReference type="SUPFAM" id="SSF55120">
    <property type="entry name" value="Pseudouridine synthase"/>
    <property type="match status" value="1"/>
</dbReference>
<feature type="region of interest" description="Disordered" evidence="1">
    <location>
        <begin position="1"/>
        <end position="40"/>
    </location>
</feature>
<dbReference type="GO" id="GO:0000455">
    <property type="term" value="P:enzyme-directed rRNA pseudouridine synthesis"/>
    <property type="evidence" value="ECO:0007669"/>
    <property type="project" value="TreeGrafter"/>
</dbReference>
<evidence type="ECO:0000256" key="1">
    <source>
        <dbReference type="SAM" id="MobiDB-lite"/>
    </source>
</evidence>
<evidence type="ECO:0000313" key="3">
    <source>
        <dbReference type="EMBL" id="CAE8615359.1"/>
    </source>
</evidence>
<evidence type="ECO:0000313" key="4">
    <source>
        <dbReference type="Proteomes" id="UP000654075"/>
    </source>
</evidence>
<dbReference type="AlphaFoldDB" id="A0A813FY80"/>
<feature type="domain" description="Pseudouridine synthase RsuA/RluA-like" evidence="2">
    <location>
        <begin position="457"/>
        <end position="627"/>
    </location>
</feature>
<gene>
    <name evidence="3" type="ORF">PGLA1383_LOCUS33075</name>
</gene>
<dbReference type="Gene3D" id="3.30.2350.10">
    <property type="entry name" value="Pseudouridine synthase"/>
    <property type="match status" value="1"/>
</dbReference>
<name>A0A813FY80_POLGL</name>
<keyword evidence="4" id="KW-1185">Reference proteome</keyword>
<reference evidence="3" key="1">
    <citation type="submission" date="2021-02" db="EMBL/GenBank/DDBJ databases">
        <authorList>
            <person name="Dougan E. K."/>
            <person name="Rhodes N."/>
            <person name="Thang M."/>
            <person name="Chan C."/>
        </authorList>
    </citation>
    <scope>NUCLEOTIDE SEQUENCE</scope>
</reference>
<feature type="compositionally biased region" description="Acidic residues" evidence="1">
    <location>
        <begin position="245"/>
        <end position="273"/>
    </location>
</feature>
<dbReference type="InterPro" id="IPR020103">
    <property type="entry name" value="PsdUridine_synth_cat_dom_sf"/>
</dbReference>
<protein>
    <recommendedName>
        <fullName evidence="2">Pseudouridine synthase RsuA/RluA-like domain-containing protein</fullName>
    </recommendedName>
</protein>
<dbReference type="Pfam" id="PF00849">
    <property type="entry name" value="PseudoU_synth_2"/>
    <property type="match status" value="1"/>
</dbReference>
<feature type="region of interest" description="Disordered" evidence="1">
    <location>
        <begin position="245"/>
        <end position="280"/>
    </location>
</feature>
<dbReference type="Proteomes" id="UP000654075">
    <property type="component" value="Unassembled WGS sequence"/>
</dbReference>